<dbReference type="AlphaFoldDB" id="A0A8J3ZN39"/>
<dbReference type="Pfam" id="PF24716">
    <property type="entry name" value="WapI"/>
    <property type="match status" value="1"/>
</dbReference>
<gene>
    <name evidence="1" type="ORF">Vau01_121740</name>
</gene>
<proteinExistence type="predicted"/>
<keyword evidence="2" id="KW-1185">Reference proteome</keyword>
<comment type="caution">
    <text evidence="1">The sequence shown here is derived from an EMBL/GenBank/DDBJ whole genome shotgun (WGS) entry which is preliminary data.</text>
</comment>
<dbReference type="InterPro" id="IPR056510">
    <property type="entry name" value="WapI"/>
</dbReference>
<dbReference type="EMBL" id="BOPG01000125">
    <property type="protein sequence ID" value="GIJ64658.1"/>
    <property type="molecule type" value="Genomic_DNA"/>
</dbReference>
<sequence length="162" mass="17622">MVVQLMGVAGHGVDVRVVGYQFPDADDPAKRFSWHMVEVSATCAEGSWTVSYPALTCDESPRLSRWLRNVADTVGSTPTGTNNTAVLPAVLSFVEPNLSLTVVRSAPATALIDIGLDLEFAPPWRSRHAAGDPCQIRCEVSRERLLQAAAEWDAEIALYPDR</sequence>
<reference evidence="1" key="1">
    <citation type="submission" date="2021-01" db="EMBL/GenBank/DDBJ databases">
        <title>Whole genome shotgun sequence of Virgisporangium aurantiacum NBRC 16421.</title>
        <authorList>
            <person name="Komaki H."/>
            <person name="Tamura T."/>
        </authorList>
    </citation>
    <scope>NUCLEOTIDE SEQUENCE</scope>
    <source>
        <strain evidence="1">NBRC 16421</strain>
    </source>
</reference>
<dbReference type="Proteomes" id="UP000612585">
    <property type="component" value="Unassembled WGS sequence"/>
</dbReference>
<organism evidence="1 2">
    <name type="scientific">Virgisporangium aurantiacum</name>
    <dbReference type="NCBI Taxonomy" id="175570"/>
    <lineage>
        <taxon>Bacteria</taxon>
        <taxon>Bacillati</taxon>
        <taxon>Actinomycetota</taxon>
        <taxon>Actinomycetes</taxon>
        <taxon>Micromonosporales</taxon>
        <taxon>Micromonosporaceae</taxon>
        <taxon>Virgisporangium</taxon>
    </lineage>
</organism>
<accession>A0A8J3ZN39</accession>
<evidence type="ECO:0000313" key="1">
    <source>
        <dbReference type="EMBL" id="GIJ64658.1"/>
    </source>
</evidence>
<name>A0A8J3ZN39_9ACTN</name>
<evidence type="ECO:0000313" key="2">
    <source>
        <dbReference type="Proteomes" id="UP000612585"/>
    </source>
</evidence>
<protein>
    <submittedName>
        <fullName evidence="1">Uncharacterized protein</fullName>
    </submittedName>
</protein>